<dbReference type="GO" id="GO:0005829">
    <property type="term" value="C:cytosol"/>
    <property type="evidence" value="ECO:0007669"/>
    <property type="project" value="TreeGrafter"/>
</dbReference>
<dbReference type="Gene3D" id="3.40.50.300">
    <property type="entry name" value="P-loop containing nucleotide triphosphate hydrolases"/>
    <property type="match status" value="1"/>
</dbReference>
<evidence type="ECO:0000313" key="8">
    <source>
        <dbReference type="EMBL" id="KRM56073.1"/>
    </source>
</evidence>
<evidence type="ECO:0000256" key="3">
    <source>
        <dbReference type="ARBA" id="ARBA00022490"/>
    </source>
</evidence>
<evidence type="ECO:0000256" key="1">
    <source>
        <dbReference type="ARBA" id="ARBA00004496"/>
    </source>
</evidence>
<dbReference type="PATRIC" id="fig|1291052.5.peg.876"/>
<gene>
    <name evidence="8" type="ORF">FC18_GL000859</name>
</gene>
<dbReference type="Pfam" id="PF02562">
    <property type="entry name" value="PhoH"/>
    <property type="match status" value="1"/>
</dbReference>
<dbReference type="STRING" id="1291052.FC18_GL000859"/>
<sequence>MTEETVTKRLLISDVDEMLNLIGVENANLDIVGEALNVTVTAVGQEIRITGAREAGSLAYAILQKLDILLKQGIKIAGADVVSAVKMAQKGTLDYFTDMYNETLIKDMKGQPIRVKNFGQRQYVNSIKHNTITFGVGPAGTGKTFLAVVMAVAALKAGEVERIIVTRPAVEAGENLGFLPGDLKDKVDPYLRPIYDALHAVIGTEHTNRLLERGVIEIAPLAYMRGRTLDGAFAILDEAQNTTQAQMKMFLTRLGFNSRMIVNGDISQIDLPSKGKSGLVQAERILQKVPHINFVYFDSGDVVRNPVVAAIIDAYEHGTNSPQLHNQSVTAKPNEIKKED</sequence>
<evidence type="ECO:0000256" key="5">
    <source>
        <dbReference type="ARBA" id="ARBA00022840"/>
    </source>
</evidence>
<comment type="caution">
    <text evidence="8">The sequence shown here is derived from an EMBL/GenBank/DDBJ whole genome shotgun (WGS) entry which is preliminary data.</text>
</comment>
<keyword evidence="9" id="KW-1185">Reference proteome</keyword>
<keyword evidence="4" id="KW-0547">Nucleotide-binding</keyword>
<evidence type="ECO:0000256" key="6">
    <source>
        <dbReference type="ARBA" id="ARBA00039970"/>
    </source>
</evidence>
<dbReference type="AlphaFoldDB" id="A0A0R1ZW75"/>
<comment type="subcellular location">
    <subcellularLocation>
        <location evidence="1">Cytoplasm</location>
    </subcellularLocation>
</comment>
<dbReference type="GO" id="GO:0005524">
    <property type="term" value="F:ATP binding"/>
    <property type="evidence" value="ECO:0007669"/>
    <property type="project" value="UniProtKB-KW"/>
</dbReference>
<dbReference type="InterPro" id="IPR003714">
    <property type="entry name" value="PhoH"/>
</dbReference>
<dbReference type="EMBL" id="AYYO01000010">
    <property type="protein sequence ID" value="KRM56073.1"/>
    <property type="molecule type" value="Genomic_DNA"/>
</dbReference>
<evidence type="ECO:0000256" key="2">
    <source>
        <dbReference type="ARBA" id="ARBA00010393"/>
    </source>
</evidence>
<dbReference type="InterPro" id="IPR051451">
    <property type="entry name" value="PhoH2-like"/>
</dbReference>
<dbReference type="PANTHER" id="PTHR30473">
    <property type="entry name" value="PROTEIN PHOH"/>
    <property type="match status" value="1"/>
</dbReference>
<dbReference type="SUPFAM" id="SSF52540">
    <property type="entry name" value="P-loop containing nucleoside triphosphate hydrolases"/>
    <property type="match status" value="1"/>
</dbReference>
<evidence type="ECO:0000256" key="4">
    <source>
        <dbReference type="ARBA" id="ARBA00022741"/>
    </source>
</evidence>
<dbReference type="Proteomes" id="UP000051679">
    <property type="component" value="Unassembled WGS sequence"/>
</dbReference>
<reference evidence="8 9" key="1">
    <citation type="journal article" date="2015" name="Genome Announc.">
        <title>Expanding the biotechnology potential of lactobacilli through comparative genomics of 213 strains and associated genera.</title>
        <authorList>
            <person name="Sun Z."/>
            <person name="Harris H.M."/>
            <person name="McCann A."/>
            <person name="Guo C."/>
            <person name="Argimon S."/>
            <person name="Zhang W."/>
            <person name="Yang X."/>
            <person name="Jeffery I.B."/>
            <person name="Cooney J.C."/>
            <person name="Kagawa T.F."/>
            <person name="Liu W."/>
            <person name="Song Y."/>
            <person name="Salvetti E."/>
            <person name="Wrobel A."/>
            <person name="Rasinkangas P."/>
            <person name="Parkhill J."/>
            <person name="Rea M.C."/>
            <person name="O'Sullivan O."/>
            <person name="Ritari J."/>
            <person name="Douillard F.P."/>
            <person name="Paul Ross R."/>
            <person name="Yang R."/>
            <person name="Briner A.E."/>
            <person name="Felis G.E."/>
            <person name="de Vos W.M."/>
            <person name="Barrangou R."/>
            <person name="Klaenhammer T.R."/>
            <person name="Caufield P.W."/>
            <person name="Cui Y."/>
            <person name="Zhang H."/>
            <person name="O'Toole P.W."/>
        </authorList>
    </citation>
    <scope>NUCLEOTIDE SEQUENCE [LARGE SCALE GENOMIC DNA]</scope>
    <source>
        <strain evidence="8 9">DSM 20505</strain>
    </source>
</reference>
<dbReference type="RefSeq" id="WP_054676294.1">
    <property type="nucleotide sequence ID" value="NZ_AYYO01000010.1"/>
</dbReference>
<dbReference type="FunFam" id="3.40.50.300:FF:000013">
    <property type="entry name" value="PhoH family ATPase"/>
    <property type="match status" value="1"/>
</dbReference>
<comment type="similarity">
    <text evidence="2">Belongs to the PhoH family.</text>
</comment>
<accession>A0A0R1ZW75</accession>
<evidence type="ECO:0000259" key="7">
    <source>
        <dbReference type="Pfam" id="PF02562"/>
    </source>
</evidence>
<dbReference type="PANTHER" id="PTHR30473:SF1">
    <property type="entry name" value="PHOH-LIKE PROTEIN"/>
    <property type="match status" value="1"/>
</dbReference>
<evidence type="ECO:0000313" key="9">
    <source>
        <dbReference type="Proteomes" id="UP000051679"/>
    </source>
</evidence>
<dbReference type="InterPro" id="IPR027417">
    <property type="entry name" value="P-loop_NTPase"/>
</dbReference>
<name>A0A0R1ZW75_9LACO</name>
<keyword evidence="3" id="KW-0963">Cytoplasm</keyword>
<keyword evidence="5" id="KW-0067">ATP-binding</keyword>
<proteinExistence type="inferred from homology"/>
<protein>
    <recommendedName>
        <fullName evidence="6">PhoH-like protein</fullName>
    </recommendedName>
</protein>
<feature type="domain" description="PhoH-like protein" evidence="7">
    <location>
        <begin position="113"/>
        <end position="316"/>
    </location>
</feature>
<organism evidence="8 9">
    <name type="scientific">Lacticaseibacillus sharpeae JCM 1186 = DSM 20505</name>
    <dbReference type="NCBI Taxonomy" id="1291052"/>
    <lineage>
        <taxon>Bacteria</taxon>
        <taxon>Bacillati</taxon>
        <taxon>Bacillota</taxon>
        <taxon>Bacilli</taxon>
        <taxon>Lactobacillales</taxon>
        <taxon>Lactobacillaceae</taxon>
        <taxon>Lacticaseibacillus</taxon>
    </lineage>
</organism>